<feature type="region of interest" description="Disordered" evidence="1">
    <location>
        <begin position="68"/>
        <end position="89"/>
    </location>
</feature>
<gene>
    <name evidence="2" type="ORF">SacxiDRAFT_0924</name>
</gene>
<proteinExistence type="predicted"/>
<organism evidence="2 3">
    <name type="scientific">Saccharomonospora xinjiangensis XJ-54</name>
    <dbReference type="NCBI Taxonomy" id="882086"/>
    <lineage>
        <taxon>Bacteria</taxon>
        <taxon>Bacillati</taxon>
        <taxon>Actinomycetota</taxon>
        <taxon>Actinomycetes</taxon>
        <taxon>Pseudonocardiales</taxon>
        <taxon>Pseudonocardiaceae</taxon>
        <taxon>Saccharomonospora</taxon>
    </lineage>
</organism>
<sequence length="192" mass="20706">MSWSDFRRRRDIMDSAVAEAVRAGSTTDGRIPFDRIDGARDLFGTEEQLLLALHQRWHQILTGHLRAEGAGPEDVTAAPGRENTEDSDQVDAVSRAWRRAVSLNRDLHAVVNANVERVPALRLAQDAELRLLAVTSGLAAPHEPEDEVIAVGATLVALLRHRDVSGTKPSGGSATSGDGAIGQWPRRLAPSA</sequence>
<keyword evidence="3" id="KW-1185">Reference proteome</keyword>
<feature type="compositionally biased region" description="Polar residues" evidence="1">
    <location>
        <begin position="167"/>
        <end position="176"/>
    </location>
</feature>
<evidence type="ECO:0000256" key="1">
    <source>
        <dbReference type="SAM" id="MobiDB-lite"/>
    </source>
</evidence>
<dbReference type="HOGENOM" id="CLU_1546704_0_0_11"/>
<dbReference type="Proteomes" id="UP000004691">
    <property type="component" value="Unassembled WGS sequence"/>
</dbReference>
<dbReference type="RefSeq" id="WP_006237303.1">
    <property type="nucleotide sequence ID" value="NZ_JH636049.1"/>
</dbReference>
<reference evidence="2 3" key="1">
    <citation type="submission" date="2012-01" db="EMBL/GenBank/DDBJ databases">
        <title>Improved High-Quality Draft sequence of Saccharomonospora xinjiangensis XJ-54.</title>
        <authorList>
            <consortium name="US DOE Joint Genome Institute"/>
            <person name="Lucas S."/>
            <person name="Han J."/>
            <person name="Lapidus A."/>
            <person name="Cheng J.-F."/>
            <person name="Goodwin L."/>
            <person name="Pitluck S."/>
            <person name="Peters L."/>
            <person name="Mikhailova N."/>
            <person name="Teshima H."/>
            <person name="Detter J.C."/>
            <person name="Han C."/>
            <person name="Tapia R."/>
            <person name="Land M."/>
            <person name="Hauser L."/>
            <person name="Kyrpides N."/>
            <person name="Ivanova N."/>
            <person name="Pagani I."/>
            <person name="Brambilla E.-M."/>
            <person name="Klenk H.-P."/>
            <person name="Woyke T."/>
        </authorList>
    </citation>
    <scope>NUCLEOTIDE SEQUENCE [LARGE SCALE GENOMIC DNA]</scope>
    <source>
        <strain evidence="2 3">XJ-54</strain>
    </source>
</reference>
<dbReference type="STRING" id="882086.SacxiDRAFT_0924"/>
<dbReference type="eggNOG" id="ENOG5033XT6">
    <property type="taxonomic scope" value="Bacteria"/>
</dbReference>
<evidence type="ECO:0000313" key="3">
    <source>
        <dbReference type="Proteomes" id="UP000004691"/>
    </source>
</evidence>
<feature type="region of interest" description="Disordered" evidence="1">
    <location>
        <begin position="164"/>
        <end position="192"/>
    </location>
</feature>
<dbReference type="OrthoDB" id="3773711at2"/>
<protein>
    <submittedName>
        <fullName evidence="2">Uncharacterized protein</fullName>
    </submittedName>
</protein>
<dbReference type="EMBL" id="JH636049">
    <property type="protein sequence ID" value="EID53189.1"/>
    <property type="molecule type" value="Genomic_DNA"/>
</dbReference>
<evidence type="ECO:0000313" key="2">
    <source>
        <dbReference type="EMBL" id="EID53189.1"/>
    </source>
</evidence>
<dbReference type="AlphaFoldDB" id="I0UZ86"/>
<name>I0UZ86_9PSEU</name>
<accession>I0UZ86</accession>